<comment type="caution">
    <text evidence="1">The sequence shown here is derived from an EMBL/GenBank/DDBJ whole genome shotgun (WGS) entry which is preliminary data.</text>
</comment>
<reference evidence="1" key="1">
    <citation type="submission" date="2019-08" db="EMBL/GenBank/DDBJ databases">
        <authorList>
            <person name="Kucharzyk K."/>
            <person name="Murdoch R.W."/>
            <person name="Higgins S."/>
            <person name="Loffler F."/>
        </authorList>
    </citation>
    <scope>NUCLEOTIDE SEQUENCE</scope>
</reference>
<dbReference type="EMBL" id="VSSQ01118534">
    <property type="protein sequence ID" value="MPN52429.1"/>
    <property type="molecule type" value="Genomic_DNA"/>
</dbReference>
<gene>
    <name evidence="1" type="ORF">SDC9_200090</name>
</gene>
<name>A0A645IPT8_9ZZZZ</name>
<dbReference type="Gene3D" id="3.40.190.10">
    <property type="entry name" value="Periplasmic binding protein-like II"/>
    <property type="match status" value="2"/>
</dbReference>
<evidence type="ECO:0000313" key="1">
    <source>
        <dbReference type="EMBL" id="MPN52429.1"/>
    </source>
</evidence>
<accession>A0A645IPT8</accession>
<dbReference type="AlphaFoldDB" id="A0A645IPT8"/>
<protein>
    <submittedName>
        <fullName evidence="1">Uncharacterized protein</fullName>
    </submittedName>
</protein>
<dbReference type="SUPFAM" id="SSF53850">
    <property type="entry name" value="Periplasmic binding protein-like II"/>
    <property type="match status" value="1"/>
</dbReference>
<sequence length="127" mass="13812">MNPSVTTQLGTNFVNYFPLIPSIVEATQYETTSEMFMAVKTGTADMCVMDYPTSKSAVDTMSGLKILDVELPVPAGNSNDVCIAVREGDTELKDLLQGAMDKTGWTDNKDKFDAQMDEMVSVQPSAN</sequence>
<organism evidence="1">
    <name type="scientific">bioreactor metagenome</name>
    <dbReference type="NCBI Taxonomy" id="1076179"/>
    <lineage>
        <taxon>unclassified sequences</taxon>
        <taxon>metagenomes</taxon>
        <taxon>ecological metagenomes</taxon>
    </lineage>
</organism>
<proteinExistence type="predicted"/>